<proteinExistence type="predicted"/>
<reference evidence="1" key="1">
    <citation type="submission" date="2024-02" db="EMBL/GenBank/DDBJ databases">
        <title>Metagenome Assembled Genome of Zalaria obscura JY119.</title>
        <authorList>
            <person name="Vighnesh L."/>
            <person name="Jagadeeshwari U."/>
            <person name="Venkata Ramana C."/>
            <person name="Sasikala C."/>
        </authorList>
    </citation>
    <scope>NUCLEOTIDE SEQUENCE</scope>
    <source>
        <strain evidence="1">JY119</strain>
    </source>
</reference>
<protein>
    <submittedName>
        <fullName evidence="1">Uncharacterized protein</fullName>
    </submittedName>
</protein>
<dbReference type="EMBL" id="JAMKPW020000006">
    <property type="protein sequence ID" value="KAK8217238.1"/>
    <property type="molecule type" value="Genomic_DNA"/>
</dbReference>
<sequence length="553" mass="60359">MVGRPPSLTSMDDNNVPNGQKSSSSTSISSMKKHDIVTEETPLLRTSSPPREGSILDISVCWHKWSPNAIVLMLMIILLGFMIGDQLLSAPQTRVFESIYCYAYWEAVDPTRLLLPRSSLGPGAIGGVEERWCKIAQVQGKVAQLNGTQQFLDCIPSLLLAIPFGWAADRYGRKAVFVVGLAGIPAKNMWIQSVCWFWQTFDIRLTWLSSLSGLMGGGSTVVTAMFFVVISDVTPEATRAATFLRIGAVNLFAFFIAPPISALLMTWTPWIPMILGTTIEILSTLLALTVPETLNYRHPTLPFTPPHSPPSEPSDDQVRPPSNSFSRTLTRVRTSTSFLYADWRIAALTLTFLAHMLQTTAGNLLLQYCSARYLLPFSRATLVLSIKSGTTVIFMLLGLPALARLCTDRFGMDAQHKDLYLSRASAVFMLAGWVLIALAPTLPFFIAALLVLVGGSGLPLLVRSYMTGLVEPHHVARMYMIVGIVDTVGMMVGGPLLAEMFDVGMRIGGVGIGLPFFFIGGLFGVMTCVLGCIGHRKGDSVEVEDQQEEGEDV</sequence>
<comment type="caution">
    <text evidence="1">The sequence shown here is derived from an EMBL/GenBank/DDBJ whole genome shotgun (WGS) entry which is preliminary data.</text>
</comment>
<evidence type="ECO:0000313" key="2">
    <source>
        <dbReference type="Proteomes" id="UP001320706"/>
    </source>
</evidence>
<dbReference type="Proteomes" id="UP001320706">
    <property type="component" value="Unassembled WGS sequence"/>
</dbReference>
<accession>A0ACC3SN22</accession>
<evidence type="ECO:0000313" key="1">
    <source>
        <dbReference type="EMBL" id="KAK8217238.1"/>
    </source>
</evidence>
<name>A0ACC3SN22_9PEZI</name>
<keyword evidence="2" id="KW-1185">Reference proteome</keyword>
<organism evidence="1 2">
    <name type="scientific">Zalaria obscura</name>
    <dbReference type="NCBI Taxonomy" id="2024903"/>
    <lineage>
        <taxon>Eukaryota</taxon>
        <taxon>Fungi</taxon>
        <taxon>Dikarya</taxon>
        <taxon>Ascomycota</taxon>
        <taxon>Pezizomycotina</taxon>
        <taxon>Dothideomycetes</taxon>
        <taxon>Dothideomycetidae</taxon>
        <taxon>Dothideales</taxon>
        <taxon>Zalariaceae</taxon>
        <taxon>Zalaria</taxon>
    </lineage>
</organism>
<gene>
    <name evidence="1" type="ORF">M8818_001491</name>
</gene>